<accession>A0A8J2T9W3</accession>
<gene>
    <name evidence="7" type="ORF">BN860_01200g</name>
</gene>
<dbReference type="InterPro" id="IPR018523">
    <property type="entry name" value="Isocitrate_lyase_ph_CS"/>
</dbReference>
<dbReference type="GO" id="GO:0019629">
    <property type="term" value="P:propionate catabolic process, 2-methylcitrate cycle"/>
    <property type="evidence" value="ECO:0007669"/>
    <property type="project" value="TreeGrafter"/>
</dbReference>
<dbReference type="Gene3D" id="1.10.10.850">
    <property type="match status" value="1"/>
</dbReference>
<comment type="similarity">
    <text evidence="1 3">Belongs to the isocitrate lyase/PEP mutase superfamily. Isocitrate lyase family.</text>
</comment>
<evidence type="ECO:0000256" key="5">
    <source>
        <dbReference type="PIRSR" id="PIRSR001362-2"/>
    </source>
</evidence>
<dbReference type="NCBIfam" id="TIGR01346">
    <property type="entry name" value="isocit_lyase"/>
    <property type="match status" value="1"/>
</dbReference>
<dbReference type="PANTHER" id="PTHR21631:SF13">
    <property type="entry name" value="MITOCHONDRIAL 2-METHYLISOCITRATE LYASE ICL2"/>
    <property type="match status" value="1"/>
</dbReference>
<dbReference type="Pfam" id="PF00463">
    <property type="entry name" value="ICL"/>
    <property type="match status" value="1"/>
</dbReference>
<dbReference type="PIRSF" id="PIRSF001362">
    <property type="entry name" value="Isocit_lyase"/>
    <property type="match status" value="1"/>
</dbReference>
<proteinExistence type="inferred from homology"/>
<feature type="binding site" evidence="5">
    <location>
        <begin position="125"/>
        <end position="127"/>
    </location>
    <ligand>
        <name>substrate</name>
    </ligand>
</feature>
<dbReference type="Gene3D" id="3.20.20.60">
    <property type="entry name" value="Phosphoenolpyruvate-binding domains"/>
    <property type="match status" value="1"/>
</dbReference>
<reference evidence="8" key="1">
    <citation type="journal article" date="2013" name="Genome Announc.">
        <title>Genome sequence of the food spoilage yeast Zygosaccharomyces bailii CLIB 213(T).</title>
        <authorList>
            <person name="Galeote V."/>
            <person name="Bigey F."/>
            <person name="Devillers H."/>
            <person name="Neuveglise C."/>
            <person name="Dequin S."/>
        </authorList>
    </citation>
    <scope>NUCLEOTIDE SEQUENCE [LARGE SCALE GENOMIC DNA]</scope>
    <source>
        <strain evidence="8">CLIB 213 / ATCC 58445 / CBS 680 / CCRC 21525 / NBRC 1098 / NCYC 1416 / NRRL Y-2227</strain>
    </source>
</reference>
<evidence type="ECO:0000313" key="8">
    <source>
        <dbReference type="Proteomes" id="UP000019375"/>
    </source>
</evidence>
<dbReference type="OrthoDB" id="4078635at2759"/>
<dbReference type="GO" id="GO:0046421">
    <property type="term" value="F:methylisocitrate lyase activity"/>
    <property type="evidence" value="ECO:0007669"/>
    <property type="project" value="TreeGrafter"/>
</dbReference>
<evidence type="ECO:0000256" key="2">
    <source>
        <dbReference type="ARBA" id="ARBA00023239"/>
    </source>
</evidence>
<dbReference type="AlphaFoldDB" id="A0A8J2T9W3"/>
<dbReference type="InterPro" id="IPR040442">
    <property type="entry name" value="Pyrv_kinase-like_dom_sf"/>
</dbReference>
<keyword evidence="8" id="KW-1185">Reference proteome</keyword>
<evidence type="ECO:0000256" key="6">
    <source>
        <dbReference type="PIRSR" id="PIRSR001362-3"/>
    </source>
</evidence>
<dbReference type="Proteomes" id="UP000019375">
    <property type="component" value="Unassembled WGS sequence"/>
</dbReference>
<dbReference type="PANTHER" id="PTHR21631">
    <property type="entry name" value="ISOCITRATE LYASE/MALATE SYNTHASE"/>
    <property type="match status" value="1"/>
</dbReference>
<dbReference type="EMBL" id="HG316462">
    <property type="protein sequence ID" value="CDF90941.1"/>
    <property type="molecule type" value="Genomic_DNA"/>
</dbReference>
<dbReference type="PROSITE" id="PS00161">
    <property type="entry name" value="ISOCITRATE_LYASE"/>
    <property type="match status" value="1"/>
</dbReference>
<feature type="binding site" evidence="5">
    <location>
        <begin position="450"/>
        <end position="454"/>
    </location>
    <ligand>
        <name>substrate</name>
    </ligand>
</feature>
<dbReference type="GO" id="GO:0046872">
    <property type="term" value="F:metal ion binding"/>
    <property type="evidence" value="ECO:0007669"/>
    <property type="project" value="UniProtKB-KW"/>
</dbReference>
<comment type="cofactor">
    <cofactor evidence="6">
        <name>Mg(2+)</name>
        <dbReference type="ChEBI" id="CHEBI:18420"/>
    </cofactor>
    <text evidence="6">Can also use Mn(2+) ion.</text>
</comment>
<evidence type="ECO:0000256" key="1">
    <source>
        <dbReference type="ARBA" id="ARBA00005704"/>
    </source>
</evidence>
<feature type="binding site" evidence="5">
    <location>
        <begin position="232"/>
        <end position="233"/>
    </location>
    <ligand>
        <name>substrate</name>
    </ligand>
</feature>
<feature type="active site" description="Proton acceptor" evidence="4">
    <location>
        <position position="231"/>
    </location>
</feature>
<feature type="binding site" evidence="5">
    <location>
        <position position="485"/>
    </location>
    <ligand>
        <name>substrate</name>
    </ligand>
</feature>
<dbReference type="InterPro" id="IPR006254">
    <property type="entry name" value="Isocitrate_lyase"/>
</dbReference>
<keyword evidence="6" id="KW-0479">Metal-binding</keyword>
<dbReference type="SUPFAM" id="SSF51621">
    <property type="entry name" value="Phosphoenolpyruvate/pyruvate domain"/>
    <property type="match status" value="1"/>
</dbReference>
<feature type="binding site" evidence="5">
    <location>
        <position position="268"/>
    </location>
    <ligand>
        <name>substrate</name>
    </ligand>
</feature>
<dbReference type="GO" id="GO:0004451">
    <property type="term" value="F:isocitrate lyase activity"/>
    <property type="evidence" value="ECO:0007669"/>
    <property type="project" value="InterPro"/>
</dbReference>
<dbReference type="CDD" id="cd00377">
    <property type="entry name" value="ICL_PEPM"/>
    <property type="match status" value="1"/>
</dbReference>
<feature type="binding site" evidence="6">
    <location>
        <position position="193"/>
    </location>
    <ligand>
        <name>Mg(2+)</name>
        <dbReference type="ChEBI" id="CHEBI:18420"/>
    </ligand>
</feature>
<name>A0A8J2T9W3_ZYGB2</name>
<dbReference type="GO" id="GO:0005759">
    <property type="term" value="C:mitochondrial matrix"/>
    <property type="evidence" value="ECO:0007669"/>
    <property type="project" value="TreeGrafter"/>
</dbReference>
<keyword evidence="2 3" id="KW-0456">Lyase</keyword>
<organism evidence="7 8">
    <name type="scientific">Zygosaccharomyces bailii (strain CLIB 213 / ATCC 58445 / CBS 680 / BCRC 21525 / NBRC 1098 / NCYC 1416 / NRRL Y-2227)</name>
    <dbReference type="NCBI Taxonomy" id="1333698"/>
    <lineage>
        <taxon>Eukaryota</taxon>
        <taxon>Fungi</taxon>
        <taxon>Dikarya</taxon>
        <taxon>Ascomycota</taxon>
        <taxon>Saccharomycotina</taxon>
        <taxon>Saccharomycetes</taxon>
        <taxon>Saccharomycetales</taxon>
        <taxon>Saccharomycetaceae</taxon>
        <taxon>Zygosaccharomyces</taxon>
    </lineage>
</organism>
<dbReference type="InterPro" id="IPR015813">
    <property type="entry name" value="Pyrv/PenolPyrv_kinase-like_dom"/>
</dbReference>
<evidence type="ECO:0000313" key="7">
    <source>
        <dbReference type="EMBL" id="CDF90941.1"/>
    </source>
</evidence>
<evidence type="ECO:0000256" key="4">
    <source>
        <dbReference type="PIRSR" id="PIRSR001362-1"/>
    </source>
</evidence>
<dbReference type="InterPro" id="IPR039556">
    <property type="entry name" value="ICL/PEPM"/>
</dbReference>
<protein>
    <recommendedName>
        <fullName evidence="3">Isocitrate lyase</fullName>
    </recommendedName>
</protein>
<evidence type="ECO:0000256" key="3">
    <source>
        <dbReference type="PIRNR" id="PIRNR001362"/>
    </source>
</evidence>
<keyword evidence="6" id="KW-0460">Magnesium</keyword>
<sequence length="566" mass="63583">MKSLIMKNCASVKMAKSFHSKSQLEPSKNLKSFLADEVQKVEEWWEKPRFKNVQRPYTALDVVKHRGCVPADVTRYPSSFQSQKLFQLLEEKFEKKLPLHTLGVIDPVQMSQLARCKEIEVTYISGWACSSTLVGSTNEVSPDFGDYPYNTVPNQVERIFKSQQMHDKKLFLEKVNGATKDTTTNYLKPIIADADMGHGGSTTVMKLAKLFAEKGAAAIHLEDQLVGGKKCGHLGGVVIVPTSTHLSRLIATRFQWDMMGTENLLIARTDSCNGKLLSSSSDPRDHEFIKGVIKPNLKPWSDRLIELENQSGVTSSQIASEESEWFNTHEVCTFDEAVQKQVSEADYAKYRELRESALAEKPFLSLTDMKNLVQQAAPTKVVHFDWDVPRTKEGYYLYNGCLAAAVKRSLAFAPYADMIWLETKTPDLKQAKSFAAKIHEVYPHVKLVYNLSPSFNWSSHGYDAEGLRNFIWDLAKHGFVLQLVSLAGLHVDGLAFWQLAKAFGQRGMQAYVELVQRPEKTENSDVLTHQKWSGAEYVDSVVKVLQNGSSSQTLSTSGDAFTETQF</sequence>